<proteinExistence type="predicted"/>
<evidence type="ECO:0000256" key="1">
    <source>
        <dbReference type="SAM" id="MobiDB-lite"/>
    </source>
</evidence>
<keyword evidence="3" id="KW-1185">Reference proteome</keyword>
<dbReference type="EMBL" id="PGOL01005439">
    <property type="protein sequence ID" value="PKI35187.1"/>
    <property type="molecule type" value="Genomic_DNA"/>
</dbReference>
<dbReference type="Proteomes" id="UP000233551">
    <property type="component" value="Unassembled WGS sequence"/>
</dbReference>
<name>A0A2I0HTZ8_PUNGR</name>
<accession>A0A2I0HTZ8</accession>
<organism evidence="2 3">
    <name type="scientific">Punica granatum</name>
    <name type="common">Pomegranate</name>
    <dbReference type="NCBI Taxonomy" id="22663"/>
    <lineage>
        <taxon>Eukaryota</taxon>
        <taxon>Viridiplantae</taxon>
        <taxon>Streptophyta</taxon>
        <taxon>Embryophyta</taxon>
        <taxon>Tracheophyta</taxon>
        <taxon>Spermatophyta</taxon>
        <taxon>Magnoliopsida</taxon>
        <taxon>eudicotyledons</taxon>
        <taxon>Gunneridae</taxon>
        <taxon>Pentapetalae</taxon>
        <taxon>rosids</taxon>
        <taxon>malvids</taxon>
        <taxon>Myrtales</taxon>
        <taxon>Lythraceae</taxon>
        <taxon>Punica</taxon>
    </lineage>
</organism>
<comment type="caution">
    <text evidence="2">The sequence shown here is derived from an EMBL/GenBank/DDBJ whole genome shotgun (WGS) entry which is preliminary data.</text>
</comment>
<feature type="region of interest" description="Disordered" evidence="1">
    <location>
        <begin position="97"/>
        <end position="159"/>
    </location>
</feature>
<dbReference type="AlphaFoldDB" id="A0A2I0HTZ8"/>
<reference evidence="2 3" key="1">
    <citation type="submission" date="2017-11" db="EMBL/GenBank/DDBJ databases">
        <title>De-novo sequencing of pomegranate (Punica granatum L.) genome.</title>
        <authorList>
            <person name="Akparov Z."/>
            <person name="Amiraslanov A."/>
            <person name="Hajiyeva S."/>
            <person name="Abbasov M."/>
            <person name="Kaur K."/>
            <person name="Hamwieh A."/>
            <person name="Solovyev V."/>
            <person name="Salamov A."/>
            <person name="Braich B."/>
            <person name="Kosarev P."/>
            <person name="Mahmoud A."/>
            <person name="Hajiyev E."/>
            <person name="Babayeva S."/>
            <person name="Izzatullayeva V."/>
            <person name="Mammadov A."/>
            <person name="Mammadov A."/>
            <person name="Sharifova S."/>
            <person name="Ojaghi J."/>
            <person name="Eynullazada K."/>
            <person name="Bayramov B."/>
            <person name="Abdulazimova A."/>
            <person name="Shahmuradov I."/>
        </authorList>
    </citation>
    <scope>NUCLEOTIDE SEQUENCE [LARGE SCALE GENOMIC DNA]</scope>
    <source>
        <strain evidence="3">cv. AG2017</strain>
        <tissue evidence="2">Leaf</tissue>
    </source>
</reference>
<protein>
    <submittedName>
        <fullName evidence="2">Uncharacterized protein</fullName>
    </submittedName>
</protein>
<gene>
    <name evidence="2" type="ORF">CRG98_044462</name>
</gene>
<feature type="region of interest" description="Disordered" evidence="1">
    <location>
        <begin position="20"/>
        <end position="48"/>
    </location>
</feature>
<evidence type="ECO:0000313" key="3">
    <source>
        <dbReference type="Proteomes" id="UP000233551"/>
    </source>
</evidence>
<sequence length="159" mass="17256">MECQASTVSLQGRRSWGLQSATSTLHRGRRRSSWVPATSVKGSGSPIGYLDPESTGDLRLRIPGRFGVEIADWRPRPRIDRGPPTQNLWLIRGQGLQWATPTPPSRSSVSTEDASDLGGGFGVADWQPSPQIDQGHRIGGPLSIRDRGCQLATPNPPPR</sequence>
<evidence type="ECO:0000313" key="2">
    <source>
        <dbReference type="EMBL" id="PKI35187.1"/>
    </source>
</evidence>